<dbReference type="Gene3D" id="3.40.630.30">
    <property type="match status" value="1"/>
</dbReference>
<protein>
    <submittedName>
        <fullName evidence="4">Desferrioxamine E biosynthesis protein DesC @ Siderophore synthetase small component, acetyltransferase</fullName>
    </submittedName>
</protein>
<organism evidence="4 6">
    <name type="scientific">Orrella dioscoreae</name>
    <dbReference type="NCBI Taxonomy" id="1851544"/>
    <lineage>
        <taxon>Bacteria</taxon>
        <taxon>Pseudomonadati</taxon>
        <taxon>Pseudomonadota</taxon>
        <taxon>Betaproteobacteria</taxon>
        <taxon>Burkholderiales</taxon>
        <taxon>Alcaligenaceae</taxon>
        <taxon>Orrella</taxon>
    </lineage>
</organism>
<dbReference type="PROSITE" id="PS51186">
    <property type="entry name" value="GNAT"/>
    <property type="match status" value="1"/>
</dbReference>
<dbReference type="GO" id="GO:0046677">
    <property type="term" value="P:response to antibiotic"/>
    <property type="evidence" value="ECO:0007669"/>
    <property type="project" value="UniProtKB-KW"/>
</dbReference>
<dbReference type="AlphaFoldDB" id="A0A1C3K786"/>
<name>A0A1C3K786_9BURK</name>
<dbReference type="SMART" id="SM01006">
    <property type="entry name" value="AlcB"/>
    <property type="match status" value="1"/>
</dbReference>
<proteinExistence type="predicted"/>
<dbReference type="OrthoDB" id="9087497at2"/>
<dbReference type="EMBL" id="FLRC01000053">
    <property type="protein sequence ID" value="SBT27366.1"/>
    <property type="molecule type" value="Genomic_DNA"/>
</dbReference>
<comment type="pathway">
    <text evidence="1">Siderophore biosynthesis.</text>
</comment>
<dbReference type="KEGG" id="odi:ODI_R2472"/>
<dbReference type="InterPro" id="IPR000182">
    <property type="entry name" value="GNAT_dom"/>
</dbReference>
<keyword evidence="4" id="KW-0808">Transferase</keyword>
<reference evidence="5 6" key="2">
    <citation type="submission" date="2017-08" db="EMBL/GenBank/DDBJ databases">
        <authorList>
            <person name="de Groot N.N."/>
        </authorList>
    </citation>
    <scope>NUCLEOTIDE SEQUENCE [LARGE SCALE GENOMIC DNA]</scope>
    <source>
        <strain evidence="5">Orrdi1</strain>
    </source>
</reference>
<accession>A0A1C3K786</accession>
<dbReference type="InterPro" id="IPR019432">
    <property type="entry name" value="Acyltransferase_MbtK/IucB-like"/>
</dbReference>
<evidence type="ECO:0000256" key="2">
    <source>
        <dbReference type="ARBA" id="ARBA00023251"/>
    </source>
</evidence>
<dbReference type="SUPFAM" id="SSF55729">
    <property type="entry name" value="Acyl-CoA N-acyltransferases (Nat)"/>
    <property type="match status" value="1"/>
</dbReference>
<evidence type="ECO:0000256" key="1">
    <source>
        <dbReference type="ARBA" id="ARBA00004924"/>
    </source>
</evidence>
<keyword evidence="2" id="KW-0046">Antibiotic resistance</keyword>
<dbReference type="GO" id="GO:0019290">
    <property type="term" value="P:siderophore biosynthetic process"/>
    <property type="evidence" value="ECO:0007669"/>
    <property type="project" value="InterPro"/>
</dbReference>
<sequence>MTQRQTDHFLPAAFARGLLEETRALRIAPPPEGFTLRTLDPATDAALLHSWFVQDYARFWAMQDYSIAQVQAFYQDLVDSGHACAGLAYCDGQPAFLVEIYDPAHDELGEHYPVRAGDLGMHIFVGPPRVRISGYTRRAITFVMRFLFDRLHATRVVVEPDIHNTPIHALNRAVGFVYDGQAQLRGKTAGIAFCTRDDFATATLQEHTA</sequence>
<gene>
    <name evidence="4" type="ORF">ODI_03953</name>
    <name evidence="5" type="ORF">ODI_R2472</name>
</gene>
<evidence type="ECO:0000259" key="3">
    <source>
        <dbReference type="PROSITE" id="PS51186"/>
    </source>
</evidence>
<dbReference type="InterPro" id="IPR016181">
    <property type="entry name" value="Acyl_CoA_acyltransferase"/>
</dbReference>
<feature type="domain" description="N-acetyltransferase" evidence="3">
    <location>
        <begin position="34"/>
        <end position="197"/>
    </location>
</feature>
<dbReference type="PANTHER" id="PTHR31438">
    <property type="entry name" value="LYSINE N-ACYLTRANSFERASE C17G9.06C-RELATED"/>
    <property type="match status" value="1"/>
</dbReference>
<dbReference type="STRING" id="1851544.ODI_03953"/>
<evidence type="ECO:0000313" key="6">
    <source>
        <dbReference type="Proteomes" id="UP000078558"/>
    </source>
</evidence>
<keyword evidence="6" id="KW-1185">Reference proteome</keyword>
<reference evidence="4 6" key="1">
    <citation type="submission" date="2016-06" db="EMBL/GenBank/DDBJ databases">
        <authorList>
            <person name="Kjaerup R.B."/>
            <person name="Dalgaard T.S."/>
            <person name="Juul-Madsen H.R."/>
        </authorList>
    </citation>
    <scope>NUCLEOTIDE SEQUENCE [LARGE SCALE GENOMIC DNA]</scope>
    <source>
        <strain evidence="4">Orrdi1</strain>
    </source>
</reference>
<dbReference type="PANTHER" id="PTHR31438:SF1">
    <property type="entry name" value="LYSINE N-ACYLTRANSFERASE C17G9.06C-RELATED"/>
    <property type="match status" value="1"/>
</dbReference>
<dbReference type="Proteomes" id="UP000078558">
    <property type="component" value="Chromosome I"/>
</dbReference>
<dbReference type="Pfam" id="PF13523">
    <property type="entry name" value="Acetyltransf_8"/>
    <property type="match status" value="1"/>
</dbReference>
<evidence type="ECO:0000313" key="4">
    <source>
        <dbReference type="EMBL" id="SBT27366.1"/>
    </source>
</evidence>
<dbReference type="RefSeq" id="WP_067758794.1">
    <property type="nucleotide sequence ID" value="NZ_LT907988.1"/>
</dbReference>
<dbReference type="EMBL" id="LT907988">
    <property type="protein sequence ID" value="SOE50046.1"/>
    <property type="molecule type" value="Genomic_DNA"/>
</dbReference>
<dbReference type="GO" id="GO:0016410">
    <property type="term" value="F:N-acyltransferase activity"/>
    <property type="evidence" value="ECO:0007669"/>
    <property type="project" value="TreeGrafter"/>
</dbReference>
<evidence type="ECO:0000313" key="5">
    <source>
        <dbReference type="EMBL" id="SOE50046.1"/>
    </source>
</evidence>